<feature type="domain" description="Cytidyltransferase-like" evidence="3">
    <location>
        <begin position="27"/>
        <end position="107"/>
    </location>
</feature>
<keyword evidence="1" id="KW-0808">Transferase</keyword>
<evidence type="ECO:0000256" key="2">
    <source>
        <dbReference type="ARBA" id="ARBA00022695"/>
    </source>
</evidence>
<dbReference type="GO" id="GO:0016779">
    <property type="term" value="F:nucleotidyltransferase activity"/>
    <property type="evidence" value="ECO:0007669"/>
    <property type="project" value="UniProtKB-KW"/>
</dbReference>
<sequence>MGCILTQDIITQISNQLKENRKDVVLTHGVFDLFHIGQAEFLKKSKKQGDYLIVGIESDERVSAYKGIERPVIPLAQRMEIIAACDYVDFVYPISNPSPVVDAFYKHMYELLNPVLVTFGRGFAYQNQLKDEKLQILGIKSKKITHIYDTLQSTTRIIDKIRAA</sequence>
<dbReference type="PANTHER" id="PTHR43793:SF1">
    <property type="entry name" value="FAD SYNTHASE"/>
    <property type="match status" value="1"/>
</dbReference>
<keyword evidence="2" id="KW-0548">Nucleotidyltransferase</keyword>
<comment type="caution">
    <text evidence="4">The sequence shown here is derived from an EMBL/GenBank/DDBJ whole genome shotgun (WGS) entry which is preliminary data.</text>
</comment>
<name>A0A1F4URV4_UNCKA</name>
<dbReference type="InterPro" id="IPR050385">
    <property type="entry name" value="Archaeal_FAD_synthase"/>
</dbReference>
<accession>A0A1F4URV4</accession>
<organism evidence="4 5">
    <name type="scientific">candidate division WWE3 bacterium RIFCSPHIGHO2_01_FULL_42_13</name>
    <dbReference type="NCBI Taxonomy" id="1802617"/>
    <lineage>
        <taxon>Bacteria</taxon>
        <taxon>Katanobacteria</taxon>
    </lineage>
</organism>
<dbReference type="AlphaFoldDB" id="A0A1F4URV4"/>
<dbReference type="Pfam" id="PF01467">
    <property type="entry name" value="CTP_transf_like"/>
    <property type="match status" value="1"/>
</dbReference>
<dbReference type="Proteomes" id="UP000176608">
    <property type="component" value="Unassembled WGS sequence"/>
</dbReference>
<proteinExistence type="predicted"/>
<dbReference type="SUPFAM" id="SSF52374">
    <property type="entry name" value="Nucleotidylyl transferase"/>
    <property type="match status" value="1"/>
</dbReference>
<dbReference type="InterPro" id="IPR004821">
    <property type="entry name" value="Cyt_trans-like"/>
</dbReference>
<evidence type="ECO:0000313" key="4">
    <source>
        <dbReference type="EMBL" id="OGC47711.1"/>
    </source>
</evidence>
<protein>
    <recommendedName>
        <fullName evidence="3">Cytidyltransferase-like domain-containing protein</fullName>
    </recommendedName>
</protein>
<dbReference type="EMBL" id="MEVA01000006">
    <property type="protein sequence ID" value="OGC47711.1"/>
    <property type="molecule type" value="Genomic_DNA"/>
</dbReference>
<dbReference type="STRING" id="1802617.A2886_02995"/>
<dbReference type="PANTHER" id="PTHR43793">
    <property type="entry name" value="FAD SYNTHASE"/>
    <property type="match status" value="1"/>
</dbReference>
<evidence type="ECO:0000256" key="1">
    <source>
        <dbReference type="ARBA" id="ARBA00022679"/>
    </source>
</evidence>
<dbReference type="NCBIfam" id="TIGR00125">
    <property type="entry name" value="cyt_tran_rel"/>
    <property type="match status" value="1"/>
</dbReference>
<evidence type="ECO:0000259" key="3">
    <source>
        <dbReference type="Pfam" id="PF01467"/>
    </source>
</evidence>
<dbReference type="InterPro" id="IPR014729">
    <property type="entry name" value="Rossmann-like_a/b/a_fold"/>
</dbReference>
<dbReference type="Gene3D" id="3.40.50.620">
    <property type="entry name" value="HUPs"/>
    <property type="match status" value="1"/>
</dbReference>
<gene>
    <name evidence="4" type="ORF">A2886_02995</name>
</gene>
<reference evidence="4 5" key="1">
    <citation type="journal article" date="2016" name="Nat. Commun.">
        <title>Thousands of microbial genomes shed light on interconnected biogeochemical processes in an aquifer system.</title>
        <authorList>
            <person name="Anantharaman K."/>
            <person name="Brown C.T."/>
            <person name="Hug L.A."/>
            <person name="Sharon I."/>
            <person name="Castelle C.J."/>
            <person name="Probst A.J."/>
            <person name="Thomas B.C."/>
            <person name="Singh A."/>
            <person name="Wilkins M.J."/>
            <person name="Karaoz U."/>
            <person name="Brodie E.L."/>
            <person name="Williams K.H."/>
            <person name="Hubbard S.S."/>
            <person name="Banfield J.F."/>
        </authorList>
    </citation>
    <scope>NUCLEOTIDE SEQUENCE [LARGE SCALE GENOMIC DNA]</scope>
</reference>
<evidence type="ECO:0000313" key="5">
    <source>
        <dbReference type="Proteomes" id="UP000176608"/>
    </source>
</evidence>